<dbReference type="SUPFAM" id="SSF49344">
    <property type="entry name" value="CBD9-like"/>
    <property type="match status" value="1"/>
</dbReference>
<comment type="caution">
    <text evidence="11">The sequence shown here is derived from an EMBL/GenBank/DDBJ whole genome shotgun (WGS) entry which is preliminary data.</text>
</comment>
<gene>
    <name evidence="11" type="ORF">LSUE1_G000987</name>
</gene>
<sequence>MHVWLSSVLVTAGFFCATAIAVSSTNSSGFVASDGSLSFALNVPQDNGSDELYFSLVGDSSCSWLAFGMGSQKMKDSLTFMVYSDASGKNVTVSPRLVYDHSEPTYTNNVTITVLPGTKIDGNTTTLNAKCSNCRAWKGGSVDPTNTAANLIFATGPSGNLNTNSLTADIKRHASYGVFQMDLTKSVGAAGVPNITTSNSAGVKELKDQADHDVSAPLHACLMIIAFVGLMPLGVLILRVLNSPKWHGINQTLSFLLALIGAFLGLSVGTMYNRTKGFNTAHQIIGIIVIMMMIGQFVLGFMHHRMYKKTQAPTKLSPYHIWLGRVVIPAGIINGFLGFPLALVPKYDFALLALVLLLIIVLLPFAFWRYRRNIQKAKTVNSNSVTGYQSRPWENQTAQNDINLNQMNYPPHYGKQGYGR</sequence>
<dbReference type="Proteomes" id="UP000469558">
    <property type="component" value="Unassembled WGS sequence"/>
</dbReference>
<keyword evidence="2" id="KW-0813">Transport</keyword>
<dbReference type="PROSITE" id="PS50939">
    <property type="entry name" value="CYTOCHROME_B561"/>
    <property type="match status" value="1"/>
</dbReference>
<feature type="domain" description="Cytochrome b561" evidence="10">
    <location>
        <begin position="180"/>
        <end position="372"/>
    </location>
</feature>
<keyword evidence="5 7" id="KW-1133">Transmembrane helix</keyword>
<feature type="transmembrane region" description="Helical" evidence="7">
    <location>
        <begin position="322"/>
        <end position="343"/>
    </location>
</feature>
<organism evidence="11 12">
    <name type="scientific">Lachnellula suecica</name>
    <dbReference type="NCBI Taxonomy" id="602035"/>
    <lineage>
        <taxon>Eukaryota</taxon>
        <taxon>Fungi</taxon>
        <taxon>Dikarya</taxon>
        <taxon>Ascomycota</taxon>
        <taxon>Pezizomycotina</taxon>
        <taxon>Leotiomycetes</taxon>
        <taxon>Helotiales</taxon>
        <taxon>Lachnaceae</taxon>
        <taxon>Lachnellula</taxon>
    </lineage>
</organism>
<evidence type="ECO:0000256" key="2">
    <source>
        <dbReference type="ARBA" id="ARBA00022448"/>
    </source>
</evidence>
<evidence type="ECO:0000256" key="8">
    <source>
        <dbReference type="SAM" id="SignalP"/>
    </source>
</evidence>
<evidence type="ECO:0000313" key="12">
    <source>
        <dbReference type="Proteomes" id="UP000469558"/>
    </source>
</evidence>
<feature type="transmembrane region" description="Helical" evidence="7">
    <location>
        <begin position="216"/>
        <end position="241"/>
    </location>
</feature>
<keyword evidence="8" id="KW-0732">Signal</keyword>
<dbReference type="Pfam" id="PF16010">
    <property type="entry name" value="CDH-cyt"/>
    <property type="match status" value="1"/>
</dbReference>
<accession>A0A8T9CIJ8</accession>
<dbReference type="SMART" id="SM00664">
    <property type="entry name" value="DoH"/>
    <property type="match status" value="1"/>
</dbReference>
<dbReference type="InterPro" id="IPR015920">
    <property type="entry name" value="Cellobiose_DH-like_cyt"/>
</dbReference>
<evidence type="ECO:0000256" key="7">
    <source>
        <dbReference type="SAM" id="Phobius"/>
    </source>
</evidence>
<dbReference type="PANTHER" id="PTHR47797">
    <property type="entry name" value="DEHYDROGENASE, PUTATIVE (AFU_ORTHOLOGUE AFUA_8G05805)-RELATED"/>
    <property type="match status" value="1"/>
</dbReference>
<feature type="transmembrane region" description="Helical" evidence="7">
    <location>
        <begin position="349"/>
        <end position="368"/>
    </location>
</feature>
<feature type="chain" id="PRO_5035918204" description="DOMON domain-containing protein" evidence="8">
    <location>
        <begin position="22"/>
        <end position="420"/>
    </location>
</feature>
<evidence type="ECO:0000256" key="4">
    <source>
        <dbReference type="ARBA" id="ARBA00022982"/>
    </source>
</evidence>
<evidence type="ECO:0000256" key="6">
    <source>
        <dbReference type="ARBA" id="ARBA00023136"/>
    </source>
</evidence>
<dbReference type="CDD" id="cd08760">
    <property type="entry name" value="Cyt_b561_FRRS1_like"/>
    <property type="match status" value="1"/>
</dbReference>
<dbReference type="PROSITE" id="PS50836">
    <property type="entry name" value="DOMON"/>
    <property type="match status" value="1"/>
</dbReference>
<feature type="domain" description="DOMON" evidence="9">
    <location>
        <begin position="35"/>
        <end position="156"/>
    </location>
</feature>
<keyword evidence="4" id="KW-0249">Electron transport</keyword>
<evidence type="ECO:0000259" key="9">
    <source>
        <dbReference type="PROSITE" id="PS50836"/>
    </source>
</evidence>
<evidence type="ECO:0000259" key="10">
    <source>
        <dbReference type="PROSITE" id="PS50939"/>
    </source>
</evidence>
<evidence type="ECO:0000256" key="3">
    <source>
        <dbReference type="ARBA" id="ARBA00022692"/>
    </source>
</evidence>
<name>A0A8T9CIJ8_9HELO</name>
<dbReference type="InterPro" id="IPR005018">
    <property type="entry name" value="DOMON_domain"/>
</dbReference>
<dbReference type="EMBL" id="QGMK01000094">
    <property type="protein sequence ID" value="TVY84327.1"/>
    <property type="molecule type" value="Genomic_DNA"/>
</dbReference>
<dbReference type="OrthoDB" id="19261at2759"/>
<evidence type="ECO:0000256" key="1">
    <source>
        <dbReference type="ARBA" id="ARBA00004370"/>
    </source>
</evidence>
<dbReference type="Gene3D" id="1.20.120.1770">
    <property type="match status" value="1"/>
</dbReference>
<dbReference type="SMART" id="SM00665">
    <property type="entry name" value="B561"/>
    <property type="match status" value="1"/>
</dbReference>
<keyword evidence="12" id="KW-1185">Reference proteome</keyword>
<feature type="transmembrane region" description="Helical" evidence="7">
    <location>
        <begin position="253"/>
        <end position="272"/>
    </location>
</feature>
<feature type="transmembrane region" description="Helical" evidence="7">
    <location>
        <begin position="284"/>
        <end position="302"/>
    </location>
</feature>
<keyword evidence="6 7" id="KW-0472">Membrane</keyword>
<dbReference type="GO" id="GO:0016020">
    <property type="term" value="C:membrane"/>
    <property type="evidence" value="ECO:0007669"/>
    <property type="project" value="UniProtKB-SubCell"/>
</dbReference>
<keyword evidence="3 7" id="KW-0812">Transmembrane</keyword>
<evidence type="ECO:0008006" key="13">
    <source>
        <dbReference type="Google" id="ProtNLM"/>
    </source>
</evidence>
<dbReference type="InterPro" id="IPR006593">
    <property type="entry name" value="Cyt_b561/ferric_Rdtase_TM"/>
</dbReference>
<protein>
    <recommendedName>
        <fullName evidence="13">DOMON domain-containing protein</fullName>
    </recommendedName>
</protein>
<evidence type="ECO:0000256" key="5">
    <source>
        <dbReference type="ARBA" id="ARBA00022989"/>
    </source>
</evidence>
<dbReference type="AlphaFoldDB" id="A0A8T9CIJ8"/>
<feature type="signal peptide" evidence="8">
    <location>
        <begin position="1"/>
        <end position="21"/>
    </location>
</feature>
<dbReference type="Gene3D" id="2.60.40.1210">
    <property type="entry name" value="Cellobiose dehydrogenase, cytochrome domain"/>
    <property type="match status" value="1"/>
</dbReference>
<dbReference type="PANTHER" id="PTHR47797:SF1">
    <property type="entry name" value="CYTOCHROME B561 DOMAIN-CONTAINING PROTEIN-RELATED"/>
    <property type="match status" value="1"/>
</dbReference>
<evidence type="ECO:0000313" key="11">
    <source>
        <dbReference type="EMBL" id="TVY84327.1"/>
    </source>
</evidence>
<comment type="subcellular location">
    <subcellularLocation>
        <location evidence="1">Membrane</location>
    </subcellularLocation>
</comment>
<dbReference type="InterPro" id="IPR018825">
    <property type="entry name" value="DUF2427"/>
</dbReference>
<reference evidence="11 12" key="1">
    <citation type="submission" date="2018-05" db="EMBL/GenBank/DDBJ databases">
        <title>Genome sequencing and assembly of the regulated plant pathogen Lachnellula willkommii and related sister species for the development of diagnostic species identification markers.</title>
        <authorList>
            <person name="Giroux E."/>
            <person name="Bilodeau G."/>
        </authorList>
    </citation>
    <scope>NUCLEOTIDE SEQUENCE [LARGE SCALE GENOMIC DNA]</scope>
    <source>
        <strain evidence="11 12">CBS 268.59</strain>
    </source>
</reference>
<dbReference type="Pfam" id="PF10348">
    <property type="entry name" value="DUF2427"/>
    <property type="match status" value="1"/>
</dbReference>
<proteinExistence type="predicted"/>
<dbReference type="CDD" id="cd09630">
    <property type="entry name" value="CDH_like_cytochrome"/>
    <property type="match status" value="1"/>
</dbReference>